<proteinExistence type="inferred from homology"/>
<dbReference type="AlphaFoldDB" id="W4FB38"/>
<name>W4FB38_APHAT</name>
<evidence type="ECO:0000256" key="1">
    <source>
        <dbReference type="ARBA" id="ARBA00006046"/>
    </source>
</evidence>
<dbReference type="EMBL" id="KI913281">
    <property type="protein sequence ID" value="ETV64677.1"/>
    <property type="molecule type" value="Genomic_DNA"/>
</dbReference>
<organism evidence="2">
    <name type="scientific">Aphanomyces astaci</name>
    <name type="common">Crayfish plague agent</name>
    <dbReference type="NCBI Taxonomy" id="112090"/>
    <lineage>
        <taxon>Eukaryota</taxon>
        <taxon>Sar</taxon>
        <taxon>Stramenopiles</taxon>
        <taxon>Oomycota</taxon>
        <taxon>Saprolegniomycetes</taxon>
        <taxon>Saprolegniales</taxon>
        <taxon>Verrucalvaceae</taxon>
        <taxon>Aphanomyces</taxon>
    </lineage>
</organism>
<comment type="similarity">
    <text evidence="1">Belongs to the carotenoid/retinoid oxidoreductase family.</text>
</comment>
<dbReference type="OrthoDB" id="7777654at2759"/>
<reference evidence="2" key="1">
    <citation type="submission" date="2013-12" db="EMBL/GenBank/DDBJ databases">
        <title>The Genome Sequence of Aphanomyces astaci APO3.</title>
        <authorList>
            <consortium name="The Broad Institute Genomics Platform"/>
            <person name="Russ C."/>
            <person name="Tyler B."/>
            <person name="van West P."/>
            <person name="Dieguez-Uribeondo J."/>
            <person name="Young S.K."/>
            <person name="Zeng Q."/>
            <person name="Gargeya S."/>
            <person name="Fitzgerald M."/>
            <person name="Abouelleil A."/>
            <person name="Alvarado L."/>
            <person name="Chapman S.B."/>
            <person name="Gainer-Dewar J."/>
            <person name="Goldberg J."/>
            <person name="Griggs A."/>
            <person name="Gujja S."/>
            <person name="Hansen M."/>
            <person name="Howarth C."/>
            <person name="Imamovic A."/>
            <person name="Ireland A."/>
            <person name="Larimer J."/>
            <person name="McCowan C."/>
            <person name="Murphy C."/>
            <person name="Pearson M."/>
            <person name="Poon T.W."/>
            <person name="Priest M."/>
            <person name="Roberts A."/>
            <person name="Saif S."/>
            <person name="Shea T."/>
            <person name="Sykes S."/>
            <person name="Wortman J."/>
            <person name="Nusbaum C."/>
            <person name="Birren B."/>
        </authorList>
    </citation>
    <scope>NUCLEOTIDE SEQUENCE [LARGE SCALE GENOMIC DNA]</scope>
    <source>
        <strain evidence="2">APO3</strain>
    </source>
</reference>
<evidence type="ECO:0000313" key="2">
    <source>
        <dbReference type="EMBL" id="ETV64677.1"/>
    </source>
</evidence>
<dbReference type="VEuPathDB" id="FungiDB:H257_18480"/>
<dbReference type="PANTHER" id="PTHR10668">
    <property type="entry name" value="PHYTOENE DEHYDROGENASE"/>
    <property type="match status" value="1"/>
</dbReference>
<dbReference type="RefSeq" id="XP_009845842.1">
    <property type="nucleotide sequence ID" value="XM_009847540.1"/>
</dbReference>
<gene>
    <name evidence="2" type="ORF">H257_18480</name>
</gene>
<dbReference type="PANTHER" id="PTHR10668:SF103">
    <property type="entry name" value="PYRIDINE NUCLEOTIDE-DISULFIDE OXIDOREDUCTASE DOMAIN-CONTAINING PROTEIN 2"/>
    <property type="match status" value="1"/>
</dbReference>
<dbReference type="GeneID" id="20820476"/>
<protein>
    <recommendedName>
        <fullName evidence="3">Amine oxidase domain-containing protein</fullName>
    </recommendedName>
</protein>
<dbReference type="STRING" id="112090.W4FB38"/>
<evidence type="ECO:0008006" key="3">
    <source>
        <dbReference type="Google" id="ProtNLM"/>
    </source>
</evidence>
<sequence>MNRQSASVWELKLNRPAGMVMARVEFMYSTSSATSGNTDLERVFSLPKGNIFHGAMGLDQLFWLRPRGGYTDYRTPVRGLYLCSAGTHPGGGVMGASGRNAALVALNESV</sequence>
<accession>W4FB38</accession>